<evidence type="ECO:0000313" key="9">
    <source>
        <dbReference type="Proteomes" id="UP000494222"/>
    </source>
</evidence>
<feature type="transmembrane region" description="Helical" evidence="4">
    <location>
        <begin position="255"/>
        <end position="277"/>
    </location>
</feature>
<proteinExistence type="predicted"/>
<dbReference type="Pfam" id="PF07690">
    <property type="entry name" value="MFS_1"/>
    <property type="match status" value="1"/>
</dbReference>
<evidence type="ECO:0000256" key="3">
    <source>
        <dbReference type="ARBA" id="ARBA00023136"/>
    </source>
</evidence>
<dbReference type="EMBL" id="VZOJ01000030">
    <property type="protein sequence ID" value="KAB0642137.1"/>
    <property type="molecule type" value="Genomic_DNA"/>
</dbReference>
<feature type="transmembrane region" description="Helical" evidence="4">
    <location>
        <begin position="347"/>
        <end position="371"/>
    </location>
</feature>
<sequence>MTIKHSVSVRSLRALDWLNFFVANVQTGFGPFIASYLASHKWTQGEIGMVLSIGTISAMVSQVPGGAAVDALKNKKGAAAWAIAAIILSAVLLASSPTIVPVIAAEVFHGFASCMLVPAMAAISFSLVGRADLGDRLGRNARWASIGSAVAAGLMGLTGEYFSARAVFWLTAVLALPALFALAMIQPTHEVIPHASKPDDRDDHDEGEERETLLELLRDRRMLTFAACVVLFHLSNAAMLNLAAGEVTAGMGENVQLVIAACIIVPQAIVAMLSPWVGRSAQRWGRRPILLLGFSALPVRALLFAGVSSPYLLVPVQMLDGISAAVFGVMLPLIAADVAAGKGRYNLCIGLFGLSAGIGATLSTAVAGYVADHFGNAVSFFGLAAAGALAVLLVWLAMPETRVENGDSTAGEPAAAPSEQTH</sequence>
<feature type="transmembrane region" description="Helical" evidence="4">
    <location>
        <begin position="289"/>
        <end position="309"/>
    </location>
</feature>
<feature type="transmembrane region" description="Helical" evidence="4">
    <location>
        <begin position="50"/>
        <end position="72"/>
    </location>
</feature>
<dbReference type="InterPro" id="IPR036259">
    <property type="entry name" value="MFS_trans_sf"/>
</dbReference>
<dbReference type="PROSITE" id="PS50850">
    <property type="entry name" value="MFS"/>
    <property type="match status" value="1"/>
</dbReference>
<keyword evidence="1 4" id="KW-0812">Transmembrane</keyword>
<evidence type="ECO:0000313" key="8">
    <source>
        <dbReference type="Proteomes" id="UP000430232"/>
    </source>
</evidence>
<dbReference type="PANTHER" id="PTHR23539:SF1">
    <property type="entry name" value="MAJOR FACILITATOR SUPERFAMILY (MFS) PROFILE DOMAIN-CONTAINING PROTEIN"/>
    <property type="match status" value="1"/>
</dbReference>
<gene>
    <name evidence="7" type="ORF">BLA24064_05127</name>
    <name evidence="6" type="ORF">F7R21_13385</name>
</gene>
<feature type="transmembrane region" description="Helical" evidence="4">
    <location>
        <begin position="377"/>
        <end position="398"/>
    </location>
</feature>
<keyword evidence="3 4" id="KW-0472">Membrane</keyword>
<accession>A0A6H9SUQ8</accession>
<feature type="transmembrane region" description="Helical" evidence="4">
    <location>
        <begin position="20"/>
        <end position="38"/>
    </location>
</feature>
<feature type="transmembrane region" description="Helical" evidence="4">
    <location>
        <begin position="141"/>
        <end position="161"/>
    </location>
</feature>
<dbReference type="Gene3D" id="1.20.1250.20">
    <property type="entry name" value="MFS general substrate transporter like domains"/>
    <property type="match status" value="2"/>
</dbReference>
<evidence type="ECO:0000313" key="6">
    <source>
        <dbReference type="EMBL" id="KAB0642137.1"/>
    </source>
</evidence>
<dbReference type="RefSeq" id="WP_151064749.1">
    <property type="nucleotide sequence ID" value="NZ_CABVPL010000050.1"/>
</dbReference>
<reference evidence="7 9" key="2">
    <citation type="submission" date="2019-09" db="EMBL/GenBank/DDBJ databases">
        <authorList>
            <person name="Depoorter E."/>
        </authorList>
    </citation>
    <scope>NUCLEOTIDE SEQUENCE [LARGE SCALE GENOMIC DNA]</scope>
    <source>
        <strain evidence="7">LMG 24064</strain>
    </source>
</reference>
<feature type="transmembrane region" description="Helical" evidence="4">
    <location>
        <begin position="223"/>
        <end position="243"/>
    </location>
</feature>
<organism evidence="6 8">
    <name type="scientific">Burkholderia latens</name>
    <dbReference type="NCBI Taxonomy" id="488446"/>
    <lineage>
        <taxon>Bacteria</taxon>
        <taxon>Pseudomonadati</taxon>
        <taxon>Pseudomonadota</taxon>
        <taxon>Betaproteobacteria</taxon>
        <taxon>Burkholderiales</taxon>
        <taxon>Burkholderiaceae</taxon>
        <taxon>Burkholderia</taxon>
        <taxon>Burkholderia cepacia complex</taxon>
    </lineage>
</organism>
<dbReference type="EMBL" id="CABVPL010000050">
    <property type="protein sequence ID" value="VWC07528.1"/>
    <property type="molecule type" value="Genomic_DNA"/>
</dbReference>
<evidence type="ECO:0000259" key="5">
    <source>
        <dbReference type="PROSITE" id="PS50850"/>
    </source>
</evidence>
<dbReference type="InterPro" id="IPR011701">
    <property type="entry name" value="MFS"/>
</dbReference>
<dbReference type="InterPro" id="IPR020846">
    <property type="entry name" value="MFS_dom"/>
</dbReference>
<keyword evidence="8" id="KW-1185">Reference proteome</keyword>
<dbReference type="PANTHER" id="PTHR23539">
    <property type="entry name" value="MFS TRANSPORTER"/>
    <property type="match status" value="1"/>
</dbReference>
<dbReference type="GeneID" id="99792418"/>
<evidence type="ECO:0000256" key="4">
    <source>
        <dbReference type="SAM" id="Phobius"/>
    </source>
</evidence>
<evidence type="ECO:0000256" key="1">
    <source>
        <dbReference type="ARBA" id="ARBA00022692"/>
    </source>
</evidence>
<dbReference type="Proteomes" id="UP000494222">
    <property type="component" value="Unassembled WGS sequence"/>
</dbReference>
<reference evidence="6 8" key="1">
    <citation type="submission" date="2019-09" db="EMBL/GenBank/DDBJ databases">
        <title>Draft genome sequences of 48 bacterial type strains from the CCUG.</title>
        <authorList>
            <person name="Tunovic T."/>
            <person name="Pineiro-Iglesias B."/>
            <person name="Unosson C."/>
            <person name="Inganas E."/>
            <person name="Ohlen M."/>
            <person name="Cardew S."/>
            <person name="Jensie-Markopoulos S."/>
            <person name="Salva-Serra F."/>
            <person name="Jaen-Luchoro D."/>
            <person name="Karlsson R."/>
            <person name="Svensson-Stadler L."/>
            <person name="Chun J."/>
            <person name="Moore E."/>
        </authorList>
    </citation>
    <scope>NUCLEOTIDE SEQUENCE [LARGE SCALE GENOMIC DNA]</scope>
    <source>
        <strain evidence="6 8">CCUG 54555</strain>
    </source>
</reference>
<dbReference type="OrthoDB" id="9812574at2"/>
<feature type="transmembrane region" description="Helical" evidence="4">
    <location>
        <begin position="79"/>
        <end position="104"/>
    </location>
</feature>
<feature type="transmembrane region" description="Helical" evidence="4">
    <location>
        <begin position="110"/>
        <end position="129"/>
    </location>
</feature>
<protein>
    <submittedName>
        <fullName evidence="6">MFS transporter</fullName>
    </submittedName>
    <submittedName>
        <fullName evidence="7">Major facilitator transporter</fullName>
    </submittedName>
</protein>
<dbReference type="AlphaFoldDB" id="A0A6H9SUQ8"/>
<evidence type="ECO:0000313" key="7">
    <source>
        <dbReference type="EMBL" id="VWC07528.1"/>
    </source>
</evidence>
<feature type="transmembrane region" description="Helical" evidence="4">
    <location>
        <begin position="167"/>
        <end position="185"/>
    </location>
</feature>
<dbReference type="Proteomes" id="UP000430232">
    <property type="component" value="Unassembled WGS sequence"/>
</dbReference>
<feature type="transmembrane region" description="Helical" evidence="4">
    <location>
        <begin position="321"/>
        <end position="340"/>
    </location>
</feature>
<dbReference type="GO" id="GO:0022857">
    <property type="term" value="F:transmembrane transporter activity"/>
    <property type="evidence" value="ECO:0007669"/>
    <property type="project" value="InterPro"/>
</dbReference>
<dbReference type="SUPFAM" id="SSF103473">
    <property type="entry name" value="MFS general substrate transporter"/>
    <property type="match status" value="1"/>
</dbReference>
<evidence type="ECO:0000256" key="2">
    <source>
        <dbReference type="ARBA" id="ARBA00022989"/>
    </source>
</evidence>
<keyword evidence="2 4" id="KW-1133">Transmembrane helix</keyword>
<feature type="domain" description="Major facilitator superfamily (MFS) profile" evidence="5">
    <location>
        <begin position="1"/>
        <end position="402"/>
    </location>
</feature>
<name>A0A6H9SUQ8_9BURK</name>